<dbReference type="Proteomes" id="UP000244722">
    <property type="component" value="Unassembled WGS sequence"/>
</dbReference>
<feature type="non-terminal residue" evidence="1">
    <location>
        <position position="1"/>
    </location>
</feature>
<evidence type="ECO:0000313" key="2">
    <source>
        <dbReference type="Proteomes" id="UP000244722"/>
    </source>
</evidence>
<proteinExistence type="predicted"/>
<name>A0A2T6ZCA1_TUBBO</name>
<protein>
    <submittedName>
        <fullName evidence="1">Uncharacterized protein</fullName>
    </submittedName>
</protein>
<keyword evidence="2" id="KW-1185">Reference proteome</keyword>
<accession>A0A2T6ZCA1</accession>
<sequence>KVDAKWWLENPEGAVGTVVIVTYSMEKRSVCAETWELADVANPDVTQTYPDPFITRATRTGGCKIVGATVTGAPLKISFKKTMLRDPEKSLGEGDIVFDAKDIEGFAKTVWAALEWT</sequence>
<dbReference type="STRING" id="42251.A0A2T6ZCA1"/>
<dbReference type="OrthoDB" id="76567at2759"/>
<dbReference type="AlphaFoldDB" id="A0A2T6ZCA1"/>
<gene>
    <name evidence="1" type="ORF">B9Z19DRAFT_1095719</name>
</gene>
<comment type="caution">
    <text evidence="1">The sequence shown here is derived from an EMBL/GenBank/DDBJ whole genome shotgun (WGS) entry which is preliminary data.</text>
</comment>
<reference evidence="1 2" key="1">
    <citation type="submission" date="2017-04" db="EMBL/GenBank/DDBJ databases">
        <title>Draft genome sequence of Tuber borchii Vittad., a whitish edible truffle.</title>
        <authorList>
            <consortium name="DOE Joint Genome Institute"/>
            <person name="Murat C."/>
            <person name="Kuo A."/>
            <person name="Barry K.W."/>
            <person name="Clum A."/>
            <person name="Dockter R.B."/>
            <person name="Fauchery L."/>
            <person name="Iotti M."/>
            <person name="Kohler A."/>
            <person name="Labutti K."/>
            <person name="Lindquist E.A."/>
            <person name="Lipzen A."/>
            <person name="Ohm R.A."/>
            <person name="Wang M."/>
            <person name="Grigoriev I.V."/>
            <person name="Zambonelli A."/>
            <person name="Martin F.M."/>
        </authorList>
    </citation>
    <scope>NUCLEOTIDE SEQUENCE [LARGE SCALE GENOMIC DNA]</scope>
    <source>
        <strain evidence="1 2">Tbo3840</strain>
    </source>
</reference>
<dbReference type="EMBL" id="NESQ01000410">
    <property type="protein sequence ID" value="PUU73120.1"/>
    <property type="molecule type" value="Genomic_DNA"/>
</dbReference>
<organism evidence="1 2">
    <name type="scientific">Tuber borchii</name>
    <name type="common">White truffle</name>
    <dbReference type="NCBI Taxonomy" id="42251"/>
    <lineage>
        <taxon>Eukaryota</taxon>
        <taxon>Fungi</taxon>
        <taxon>Dikarya</taxon>
        <taxon>Ascomycota</taxon>
        <taxon>Pezizomycotina</taxon>
        <taxon>Pezizomycetes</taxon>
        <taxon>Pezizales</taxon>
        <taxon>Tuberaceae</taxon>
        <taxon>Tuber</taxon>
    </lineage>
</organism>
<evidence type="ECO:0000313" key="1">
    <source>
        <dbReference type="EMBL" id="PUU73120.1"/>
    </source>
</evidence>